<keyword evidence="2" id="KW-1185">Reference proteome</keyword>
<proteinExistence type="predicted"/>
<evidence type="ECO:0000313" key="1">
    <source>
        <dbReference type="EMBL" id="PBK94403.1"/>
    </source>
</evidence>
<protein>
    <recommendedName>
        <fullName evidence="3">MADS-box domain-containing protein</fullName>
    </recommendedName>
</protein>
<evidence type="ECO:0000313" key="2">
    <source>
        <dbReference type="Proteomes" id="UP000217790"/>
    </source>
</evidence>
<name>A0A2H3E1H4_ARMGA</name>
<evidence type="ECO:0008006" key="3">
    <source>
        <dbReference type="Google" id="ProtNLM"/>
    </source>
</evidence>
<dbReference type="EMBL" id="KZ293654">
    <property type="protein sequence ID" value="PBK94403.1"/>
    <property type="molecule type" value="Genomic_DNA"/>
</dbReference>
<reference evidence="2" key="1">
    <citation type="journal article" date="2017" name="Nat. Ecol. Evol.">
        <title>Genome expansion and lineage-specific genetic innovations in the forest pathogenic fungi Armillaria.</title>
        <authorList>
            <person name="Sipos G."/>
            <person name="Prasanna A.N."/>
            <person name="Walter M.C."/>
            <person name="O'Connor E."/>
            <person name="Balint B."/>
            <person name="Krizsan K."/>
            <person name="Kiss B."/>
            <person name="Hess J."/>
            <person name="Varga T."/>
            <person name="Slot J."/>
            <person name="Riley R."/>
            <person name="Boka B."/>
            <person name="Rigling D."/>
            <person name="Barry K."/>
            <person name="Lee J."/>
            <person name="Mihaltcheva S."/>
            <person name="LaButti K."/>
            <person name="Lipzen A."/>
            <person name="Waldron R."/>
            <person name="Moloney N.M."/>
            <person name="Sperisen C."/>
            <person name="Kredics L."/>
            <person name="Vagvoelgyi C."/>
            <person name="Patrignani A."/>
            <person name="Fitzpatrick D."/>
            <person name="Nagy I."/>
            <person name="Doyle S."/>
            <person name="Anderson J.B."/>
            <person name="Grigoriev I.V."/>
            <person name="Gueldener U."/>
            <person name="Muensterkoetter M."/>
            <person name="Nagy L.G."/>
        </authorList>
    </citation>
    <scope>NUCLEOTIDE SEQUENCE [LARGE SCALE GENOMIC DNA]</scope>
    <source>
        <strain evidence="2">Ar21-2</strain>
    </source>
</reference>
<accession>A0A2H3E1H4</accession>
<dbReference type="AlphaFoldDB" id="A0A2H3E1H4"/>
<gene>
    <name evidence="1" type="ORF">ARMGADRAFT_1011922</name>
</gene>
<dbReference type="Proteomes" id="UP000217790">
    <property type="component" value="Unassembled WGS sequence"/>
</dbReference>
<dbReference type="InParanoid" id="A0A2H3E1H4"/>
<organism evidence="1 2">
    <name type="scientific">Armillaria gallica</name>
    <name type="common">Bulbous honey fungus</name>
    <name type="synonym">Armillaria bulbosa</name>
    <dbReference type="NCBI Taxonomy" id="47427"/>
    <lineage>
        <taxon>Eukaryota</taxon>
        <taxon>Fungi</taxon>
        <taxon>Dikarya</taxon>
        <taxon>Basidiomycota</taxon>
        <taxon>Agaricomycotina</taxon>
        <taxon>Agaricomycetes</taxon>
        <taxon>Agaricomycetidae</taxon>
        <taxon>Agaricales</taxon>
        <taxon>Marasmiineae</taxon>
        <taxon>Physalacriaceae</taxon>
        <taxon>Armillaria</taxon>
    </lineage>
</organism>
<sequence>MADEIRLRSTLQRMKVLSKKAARLFEFNHILCLVLCHYHRSPPPHTTRLLALP</sequence>